<feature type="transmembrane region" description="Helical" evidence="7">
    <location>
        <begin position="57"/>
        <end position="81"/>
    </location>
</feature>
<evidence type="ECO:0000313" key="10">
    <source>
        <dbReference type="Proteomes" id="UP000271587"/>
    </source>
</evidence>
<keyword evidence="10" id="KW-1185">Reference proteome</keyword>
<evidence type="ECO:0000256" key="6">
    <source>
        <dbReference type="ARBA" id="ARBA00023136"/>
    </source>
</evidence>
<gene>
    <name evidence="9" type="primary">proP</name>
    <name evidence="9" type="ORF">CGERO_06765</name>
</gene>
<feature type="transmembrane region" description="Helical" evidence="7">
    <location>
        <begin position="376"/>
        <end position="397"/>
    </location>
</feature>
<accession>A0A3G6J1H1</accession>
<dbReference type="GO" id="GO:0022857">
    <property type="term" value="F:transmembrane transporter activity"/>
    <property type="evidence" value="ECO:0007669"/>
    <property type="project" value="InterPro"/>
</dbReference>
<feature type="transmembrane region" description="Helical" evidence="7">
    <location>
        <begin position="282"/>
        <end position="300"/>
    </location>
</feature>
<feature type="transmembrane region" description="Helical" evidence="7">
    <location>
        <begin position="246"/>
        <end position="270"/>
    </location>
</feature>
<sequence>MHVPHPSNAASQRQIQRRALLGSLAGSTIEWYDFLLYASVAPIVFAPQFFPQSDPVVAVLLAYFGHALTFLIRPFGGIFFAHIGDRMGRKKTLVVTLATMGIGTMAIGLLPTYAQIGVWAPILLFGCRIAQGLAVGGEWGGALLLAYEYAPKEKRGFFGAVPQTGVTFGLILGNLALIAAMLVSGPALFESFAWRIPFILSFVLIFVGLYIRKELDETPAFREVQASGNVQKNPLGATLRKHWREVLVAIVVKAVETAPFYIYAAFMISYAKSNLGYSSNTTLAAIMVGAVVASLMIPLASALSESFGRQRVYSFGVILLIAVSGPYFLLAESSVVGLIIASVLALGIAWSFVTATLGTMMSELFRAEVRYTGITLGYQIGAALFSGTAPMLAVWMVDSSGGHWWPIPVYLAALGLLSLVGVWFASRRRSEHHHITS</sequence>
<dbReference type="EMBL" id="CP033897">
    <property type="protein sequence ID" value="AZA11653.1"/>
    <property type="molecule type" value="Genomic_DNA"/>
</dbReference>
<evidence type="ECO:0000256" key="4">
    <source>
        <dbReference type="ARBA" id="ARBA00022692"/>
    </source>
</evidence>
<evidence type="ECO:0000256" key="1">
    <source>
        <dbReference type="ARBA" id="ARBA00004651"/>
    </source>
</evidence>
<feature type="domain" description="Major facilitator superfamily (MFS) profile" evidence="8">
    <location>
        <begin position="19"/>
        <end position="430"/>
    </location>
</feature>
<keyword evidence="2" id="KW-0813">Transport</keyword>
<evidence type="ECO:0000256" key="3">
    <source>
        <dbReference type="ARBA" id="ARBA00022475"/>
    </source>
</evidence>
<evidence type="ECO:0000256" key="7">
    <source>
        <dbReference type="SAM" id="Phobius"/>
    </source>
</evidence>
<dbReference type="Pfam" id="PF07690">
    <property type="entry name" value="MFS_1"/>
    <property type="match status" value="1"/>
</dbReference>
<dbReference type="SUPFAM" id="SSF103473">
    <property type="entry name" value="MFS general substrate transporter"/>
    <property type="match status" value="1"/>
</dbReference>
<dbReference type="GO" id="GO:0005886">
    <property type="term" value="C:plasma membrane"/>
    <property type="evidence" value="ECO:0007669"/>
    <property type="project" value="UniProtKB-SubCell"/>
</dbReference>
<feature type="transmembrane region" description="Helical" evidence="7">
    <location>
        <begin position="157"/>
        <end position="180"/>
    </location>
</feature>
<keyword evidence="3" id="KW-1003">Cell membrane</keyword>
<feature type="transmembrane region" description="Helical" evidence="7">
    <location>
        <begin position="312"/>
        <end position="329"/>
    </location>
</feature>
<keyword evidence="4 7" id="KW-0812">Transmembrane</keyword>
<dbReference type="PANTHER" id="PTHR43045:SF1">
    <property type="entry name" value="SHIKIMATE TRANSPORTER"/>
    <property type="match status" value="1"/>
</dbReference>
<dbReference type="PANTHER" id="PTHR43045">
    <property type="entry name" value="SHIKIMATE TRANSPORTER"/>
    <property type="match status" value="1"/>
</dbReference>
<evidence type="ECO:0000259" key="8">
    <source>
        <dbReference type="PROSITE" id="PS50850"/>
    </source>
</evidence>
<feature type="transmembrane region" description="Helical" evidence="7">
    <location>
        <begin position="335"/>
        <end position="355"/>
    </location>
</feature>
<organism evidence="9 10">
    <name type="scientific">Corynebacterium gerontici</name>
    <dbReference type="NCBI Taxonomy" id="2079234"/>
    <lineage>
        <taxon>Bacteria</taxon>
        <taxon>Bacillati</taxon>
        <taxon>Actinomycetota</taxon>
        <taxon>Actinomycetes</taxon>
        <taxon>Mycobacteriales</taxon>
        <taxon>Corynebacteriaceae</taxon>
        <taxon>Corynebacterium</taxon>
    </lineage>
</organism>
<feature type="transmembrane region" description="Helical" evidence="7">
    <location>
        <begin position="20"/>
        <end position="45"/>
    </location>
</feature>
<dbReference type="PROSITE" id="PS50850">
    <property type="entry name" value="MFS"/>
    <property type="match status" value="1"/>
</dbReference>
<feature type="transmembrane region" description="Helical" evidence="7">
    <location>
        <begin position="122"/>
        <end position="145"/>
    </location>
</feature>
<dbReference type="InterPro" id="IPR020846">
    <property type="entry name" value="MFS_dom"/>
</dbReference>
<keyword evidence="6 7" id="KW-0472">Membrane</keyword>
<feature type="transmembrane region" description="Helical" evidence="7">
    <location>
        <begin position="192"/>
        <end position="211"/>
    </location>
</feature>
<evidence type="ECO:0000313" key="9">
    <source>
        <dbReference type="EMBL" id="AZA11653.1"/>
    </source>
</evidence>
<feature type="transmembrane region" description="Helical" evidence="7">
    <location>
        <begin position="403"/>
        <end position="425"/>
    </location>
</feature>
<dbReference type="Gene3D" id="1.20.1250.20">
    <property type="entry name" value="MFS general substrate transporter like domains"/>
    <property type="match status" value="2"/>
</dbReference>
<dbReference type="KEGG" id="cgk:CGERO_06765"/>
<reference evidence="9 10" key="1">
    <citation type="submission" date="2018-11" db="EMBL/GenBank/DDBJ databases">
        <authorList>
            <person name="Kleinhagauer T."/>
            <person name="Glaeser S.P."/>
            <person name="Spergser J."/>
            <person name="Ruckert C."/>
            <person name="Kaempfer P."/>
            <person name="Busse H.-J."/>
        </authorList>
    </citation>
    <scope>NUCLEOTIDE SEQUENCE [LARGE SCALE GENOMIC DNA]</scope>
    <source>
        <strain evidence="9 10">W8</strain>
    </source>
</reference>
<comment type="subcellular location">
    <subcellularLocation>
        <location evidence="1">Cell membrane</location>
        <topology evidence="1">Multi-pass membrane protein</topology>
    </subcellularLocation>
</comment>
<protein>
    <submittedName>
        <fullName evidence="9">Proline/betaine transporter</fullName>
    </submittedName>
</protein>
<dbReference type="InterPro" id="IPR036259">
    <property type="entry name" value="MFS_trans_sf"/>
</dbReference>
<dbReference type="InterPro" id="IPR011701">
    <property type="entry name" value="MFS"/>
</dbReference>
<evidence type="ECO:0000256" key="2">
    <source>
        <dbReference type="ARBA" id="ARBA00022448"/>
    </source>
</evidence>
<evidence type="ECO:0000256" key="5">
    <source>
        <dbReference type="ARBA" id="ARBA00022989"/>
    </source>
</evidence>
<proteinExistence type="predicted"/>
<dbReference type="Proteomes" id="UP000271587">
    <property type="component" value="Chromosome"/>
</dbReference>
<keyword evidence="5 7" id="KW-1133">Transmembrane helix</keyword>
<name>A0A3G6J1H1_9CORY</name>
<dbReference type="AlphaFoldDB" id="A0A3G6J1H1"/>
<dbReference type="CDD" id="cd17369">
    <property type="entry name" value="MFS_ShiA_like"/>
    <property type="match status" value="1"/>
</dbReference>
<feature type="transmembrane region" description="Helical" evidence="7">
    <location>
        <begin position="93"/>
        <end position="116"/>
    </location>
</feature>